<proteinExistence type="predicted"/>
<gene>
    <name evidence="2" type="ORF">CK501_12095</name>
</gene>
<dbReference type="Proteomes" id="UP000218896">
    <property type="component" value="Unassembled WGS sequence"/>
</dbReference>
<dbReference type="EMBL" id="NSKD01000005">
    <property type="protein sequence ID" value="PAU79933.1"/>
    <property type="molecule type" value="Genomic_DNA"/>
</dbReference>
<feature type="region of interest" description="Disordered" evidence="1">
    <location>
        <begin position="127"/>
        <end position="150"/>
    </location>
</feature>
<dbReference type="OrthoDB" id="6365214at2"/>
<evidence type="ECO:0000256" key="1">
    <source>
        <dbReference type="SAM" id="MobiDB-lite"/>
    </source>
</evidence>
<keyword evidence="3" id="KW-1185">Reference proteome</keyword>
<name>A0A2A2F5W2_9GAMM</name>
<comment type="caution">
    <text evidence="2">The sequence shown here is derived from an EMBL/GenBank/DDBJ whole genome shotgun (WGS) entry which is preliminary data.</text>
</comment>
<sequence>MPRENRPAHPLDSGSEGPLSRLLKQAEQHRRVETGILEALPGNLAECCRFGGYANGELTLLVPDSTRASQVRFQQRRIVQNLRQDERFSQVWRVRARVQPWHDPRPRTARDRPEMTAENAELLREVAEETEDSGLSGVLRRLSSHARKGQ</sequence>
<dbReference type="RefSeq" id="WP_095618002.1">
    <property type="nucleotide sequence ID" value="NZ_NSKD01000005.1"/>
</dbReference>
<evidence type="ECO:0000313" key="3">
    <source>
        <dbReference type="Proteomes" id="UP000218896"/>
    </source>
</evidence>
<dbReference type="AlphaFoldDB" id="A0A2A2F5W2"/>
<accession>A0A2A2F5W2</accession>
<dbReference type="InterPro" id="IPR007922">
    <property type="entry name" value="DciA-like"/>
</dbReference>
<protein>
    <recommendedName>
        <fullName evidence="4">DUF721 domain-containing protein</fullName>
    </recommendedName>
</protein>
<reference evidence="2 3" key="1">
    <citation type="submission" date="2017-08" db="EMBL/GenBank/DDBJ databases">
        <title>Halovibrio sewagensis sp. nov., isolated from wastewater of high salinity.</title>
        <authorList>
            <person name="Dong X."/>
            <person name="Zhang G."/>
        </authorList>
    </citation>
    <scope>NUCLEOTIDE SEQUENCE [LARGE SCALE GENOMIC DNA]</scope>
    <source>
        <strain evidence="2 3">YL5-2</strain>
    </source>
</reference>
<evidence type="ECO:0008006" key="4">
    <source>
        <dbReference type="Google" id="ProtNLM"/>
    </source>
</evidence>
<organism evidence="2 3">
    <name type="scientific">Halovibrio salipaludis</name>
    <dbReference type="NCBI Taxonomy" id="2032626"/>
    <lineage>
        <taxon>Bacteria</taxon>
        <taxon>Pseudomonadati</taxon>
        <taxon>Pseudomonadota</taxon>
        <taxon>Gammaproteobacteria</taxon>
        <taxon>Oceanospirillales</taxon>
        <taxon>Halomonadaceae</taxon>
        <taxon>Halovibrio</taxon>
    </lineage>
</organism>
<dbReference type="Pfam" id="PF05258">
    <property type="entry name" value="DciA"/>
    <property type="match status" value="1"/>
</dbReference>
<evidence type="ECO:0000313" key="2">
    <source>
        <dbReference type="EMBL" id="PAU79933.1"/>
    </source>
</evidence>